<evidence type="ECO:0000256" key="10">
    <source>
        <dbReference type="SAM" id="MobiDB-lite"/>
    </source>
</evidence>
<keyword evidence="12" id="KW-1185">Reference proteome</keyword>
<dbReference type="eggNOG" id="KOG3198">
    <property type="taxonomic scope" value="Eukaryota"/>
</dbReference>
<dbReference type="PANTHER" id="PTHR17453">
    <property type="entry name" value="SIGNAL RECOGNITION PARTICLE 19 KD PROTEIN"/>
    <property type="match status" value="1"/>
</dbReference>
<comment type="similarity">
    <text evidence="3">Belongs to the SRP19 family.</text>
</comment>
<keyword evidence="8" id="KW-0687">Ribonucleoprotein</keyword>
<accession>B4J367</accession>
<dbReference type="Gene3D" id="3.30.56.30">
    <property type="entry name" value="Signal recognition particle, SRP19-like subunit"/>
    <property type="match status" value="1"/>
</dbReference>
<dbReference type="SUPFAM" id="SSF69695">
    <property type="entry name" value="SRP19"/>
    <property type="match status" value="1"/>
</dbReference>
<evidence type="ECO:0000256" key="1">
    <source>
        <dbReference type="ARBA" id="ARBA00004496"/>
    </source>
</evidence>
<evidence type="ECO:0000256" key="4">
    <source>
        <dbReference type="ARBA" id="ARBA00022490"/>
    </source>
</evidence>
<dbReference type="Pfam" id="PF01922">
    <property type="entry name" value="SRP19"/>
    <property type="match status" value="1"/>
</dbReference>
<dbReference type="InterPro" id="IPR002778">
    <property type="entry name" value="Signal_recog_particle_SRP19"/>
</dbReference>
<keyword evidence="6" id="KW-0733">Signal recognition particle</keyword>
<keyword evidence="7" id="KW-0539">Nucleus</keyword>
<dbReference type="InParanoid" id="B4J367"/>
<evidence type="ECO:0000313" key="12">
    <source>
        <dbReference type="Proteomes" id="UP000001070"/>
    </source>
</evidence>
<keyword evidence="4" id="KW-0963">Cytoplasm</keyword>
<name>B4J367_DROGR</name>
<dbReference type="GO" id="GO:0005786">
    <property type="term" value="C:signal recognition particle, endoplasmic reticulum targeting"/>
    <property type="evidence" value="ECO:0007669"/>
    <property type="project" value="UniProtKB-KW"/>
</dbReference>
<evidence type="ECO:0000256" key="9">
    <source>
        <dbReference type="ARBA" id="ARBA00045518"/>
    </source>
</evidence>
<keyword evidence="5" id="KW-0694">RNA-binding</keyword>
<dbReference type="AlphaFoldDB" id="B4J367"/>
<evidence type="ECO:0000256" key="3">
    <source>
        <dbReference type="ARBA" id="ARBA00008910"/>
    </source>
</evidence>
<evidence type="ECO:0000256" key="2">
    <source>
        <dbReference type="ARBA" id="ARBA00004604"/>
    </source>
</evidence>
<proteinExistence type="inferred from homology"/>
<gene>
    <name evidence="11" type="primary">Dgri\GH16090</name>
    <name evidence="11" type="ORF">Dgri_GH16090</name>
</gene>
<dbReference type="Proteomes" id="UP000001070">
    <property type="component" value="Unassembled WGS sequence"/>
</dbReference>
<dbReference type="GO" id="GO:0008312">
    <property type="term" value="F:7S RNA binding"/>
    <property type="evidence" value="ECO:0007669"/>
    <property type="project" value="InterPro"/>
</dbReference>
<comment type="function">
    <text evidence="9">Component of the signal recognition particle (SRP) complex, a ribonucleoprotein complex that mediates the cotranslational targeting of secretory and membrane proteins to the endoplasmic reticulum (ER). Binds directly to 7SL RNA. Mediates binding of SRP54 to the SRP complex.</text>
</comment>
<dbReference type="InterPro" id="IPR036521">
    <property type="entry name" value="SRP19-like_sf"/>
</dbReference>
<comment type="subcellular location">
    <subcellularLocation>
        <location evidence="1">Cytoplasm</location>
    </subcellularLocation>
    <subcellularLocation>
        <location evidence="2">Nucleus</location>
        <location evidence="2">Nucleolus</location>
    </subcellularLocation>
</comment>
<feature type="compositionally biased region" description="Gly residues" evidence="10">
    <location>
        <begin position="143"/>
        <end position="153"/>
    </location>
</feature>
<dbReference type="FunCoup" id="B4J367">
    <property type="interactions" value="1360"/>
</dbReference>
<dbReference type="STRING" id="7222.B4J367"/>
<dbReference type="FunFam" id="3.30.56.30:FF:000002">
    <property type="entry name" value="Signal recognition particle 19kDa"/>
    <property type="match status" value="1"/>
</dbReference>
<dbReference type="EMBL" id="CH916366">
    <property type="protein sequence ID" value="EDV96138.1"/>
    <property type="molecule type" value="Genomic_DNA"/>
</dbReference>
<dbReference type="KEGG" id="dgr:6557176"/>
<feature type="region of interest" description="Disordered" evidence="10">
    <location>
        <begin position="120"/>
        <end position="161"/>
    </location>
</feature>
<protein>
    <submittedName>
        <fullName evidence="11">GH16090</fullName>
    </submittedName>
</protein>
<dbReference type="OMA" id="QMERWIC"/>
<evidence type="ECO:0000256" key="5">
    <source>
        <dbReference type="ARBA" id="ARBA00022884"/>
    </source>
</evidence>
<evidence type="ECO:0000256" key="6">
    <source>
        <dbReference type="ARBA" id="ARBA00023135"/>
    </source>
</evidence>
<evidence type="ECO:0000313" key="11">
    <source>
        <dbReference type="EMBL" id="EDV96138.1"/>
    </source>
</evidence>
<dbReference type="PANTHER" id="PTHR17453:SF0">
    <property type="entry name" value="SIGNAL RECOGNITION PARTICLE 19 KDA PROTEIN"/>
    <property type="match status" value="1"/>
</dbReference>
<evidence type="ECO:0000256" key="7">
    <source>
        <dbReference type="ARBA" id="ARBA00023242"/>
    </source>
</evidence>
<dbReference type="HOGENOM" id="CLU_064201_2_1_1"/>
<evidence type="ECO:0000256" key="8">
    <source>
        <dbReference type="ARBA" id="ARBA00023274"/>
    </source>
</evidence>
<reference evidence="11 12" key="1">
    <citation type="journal article" date="2007" name="Nature">
        <title>Evolution of genes and genomes on the Drosophila phylogeny.</title>
        <authorList>
            <consortium name="Drosophila 12 Genomes Consortium"/>
            <person name="Clark A.G."/>
            <person name="Eisen M.B."/>
            <person name="Smith D.R."/>
            <person name="Bergman C.M."/>
            <person name="Oliver B."/>
            <person name="Markow T.A."/>
            <person name="Kaufman T.C."/>
            <person name="Kellis M."/>
            <person name="Gelbart W."/>
            <person name="Iyer V.N."/>
            <person name="Pollard D.A."/>
            <person name="Sackton T.B."/>
            <person name="Larracuente A.M."/>
            <person name="Singh N.D."/>
            <person name="Abad J.P."/>
            <person name="Abt D.N."/>
            <person name="Adryan B."/>
            <person name="Aguade M."/>
            <person name="Akashi H."/>
            <person name="Anderson W.W."/>
            <person name="Aquadro C.F."/>
            <person name="Ardell D.H."/>
            <person name="Arguello R."/>
            <person name="Artieri C.G."/>
            <person name="Barbash D.A."/>
            <person name="Barker D."/>
            <person name="Barsanti P."/>
            <person name="Batterham P."/>
            <person name="Batzoglou S."/>
            <person name="Begun D."/>
            <person name="Bhutkar A."/>
            <person name="Blanco E."/>
            <person name="Bosak S.A."/>
            <person name="Bradley R.K."/>
            <person name="Brand A.D."/>
            <person name="Brent M.R."/>
            <person name="Brooks A.N."/>
            <person name="Brown R.H."/>
            <person name="Butlin R.K."/>
            <person name="Caggese C."/>
            <person name="Calvi B.R."/>
            <person name="Bernardo de Carvalho A."/>
            <person name="Caspi A."/>
            <person name="Castrezana S."/>
            <person name="Celniker S.E."/>
            <person name="Chang J.L."/>
            <person name="Chapple C."/>
            <person name="Chatterji S."/>
            <person name="Chinwalla A."/>
            <person name="Civetta A."/>
            <person name="Clifton S.W."/>
            <person name="Comeron J.M."/>
            <person name="Costello J.C."/>
            <person name="Coyne J.A."/>
            <person name="Daub J."/>
            <person name="David R.G."/>
            <person name="Delcher A.L."/>
            <person name="Delehaunty K."/>
            <person name="Do C.B."/>
            <person name="Ebling H."/>
            <person name="Edwards K."/>
            <person name="Eickbush T."/>
            <person name="Evans J.D."/>
            <person name="Filipski A."/>
            <person name="Findeiss S."/>
            <person name="Freyhult E."/>
            <person name="Fulton L."/>
            <person name="Fulton R."/>
            <person name="Garcia A.C."/>
            <person name="Gardiner A."/>
            <person name="Garfield D.A."/>
            <person name="Garvin B.E."/>
            <person name="Gibson G."/>
            <person name="Gilbert D."/>
            <person name="Gnerre S."/>
            <person name="Godfrey J."/>
            <person name="Good R."/>
            <person name="Gotea V."/>
            <person name="Gravely B."/>
            <person name="Greenberg A.J."/>
            <person name="Griffiths-Jones S."/>
            <person name="Gross S."/>
            <person name="Guigo R."/>
            <person name="Gustafson E.A."/>
            <person name="Haerty W."/>
            <person name="Hahn M.W."/>
            <person name="Halligan D.L."/>
            <person name="Halpern A.L."/>
            <person name="Halter G.M."/>
            <person name="Han M.V."/>
            <person name="Heger A."/>
            <person name="Hillier L."/>
            <person name="Hinrichs A.S."/>
            <person name="Holmes I."/>
            <person name="Hoskins R.A."/>
            <person name="Hubisz M.J."/>
            <person name="Hultmark D."/>
            <person name="Huntley M.A."/>
            <person name="Jaffe D.B."/>
            <person name="Jagadeeshan S."/>
            <person name="Jeck W.R."/>
            <person name="Johnson J."/>
            <person name="Jones C.D."/>
            <person name="Jordan W.C."/>
            <person name="Karpen G.H."/>
            <person name="Kataoka E."/>
            <person name="Keightley P.D."/>
            <person name="Kheradpour P."/>
            <person name="Kirkness E.F."/>
            <person name="Koerich L.B."/>
            <person name="Kristiansen K."/>
            <person name="Kudrna D."/>
            <person name="Kulathinal R.J."/>
            <person name="Kumar S."/>
            <person name="Kwok R."/>
            <person name="Lander E."/>
            <person name="Langley C.H."/>
            <person name="Lapoint R."/>
            <person name="Lazzaro B.P."/>
            <person name="Lee S.J."/>
            <person name="Levesque L."/>
            <person name="Li R."/>
            <person name="Lin C.F."/>
            <person name="Lin M.F."/>
            <person name="Lindblad-Toh K."/>
            <person name="Llopart A."/>
            <person name="Long M."/>
            <person name="Low L."/>
            <person name="Lozovsky E."/>
            <person name="Lu J."/>
            <person name="Luo M."/>
            <person name="Machado C.A."/>
            <person name="Makalowski W."/>
            <person name="Marzo M."/>
            <person name="Matsuda M."/>
            <person name="Matzkin L."/>
            <person name="McAllister B."/>
            <person name="McBride C.S."/>
            <person name="McKernan B."/>
            <person name="McKernan K."/>
            <person name="Mendez-Lago M."/>
            <person name="Minx P."/>
            <person name="Mollenhauer M.U."/>
            <person name="Montooth K."/>
            <person name="Mount S.M."/>
            <person name="Mu X."/>
            <person name="Myers E."/>
            <person name="Negre B."/>
            <person name="Newfeld S."/>
            <person name="Nielsen R."/>
            <person name="Noor M.A."/>
            <person name="O'Grady P."/>
            <person name="Pachter L."/>
            <person name="Papaceit M."/>
            <person name="Parisi M.J."/>
            <person name="Parisi M."/>
            <person name="Parts L."/>
            <person name="Pedersen J.S."/>
            <person name="Pesole G."/>
            <person name="Phillippy A.M."/>
            <person name="Ponting C.P."/>
            <person name="Pop M."/>
            <person name="Porcelli D."/>
            <person name="Powell J.R."/>
            <person name="Prohaska S."/>
            <person name="Pruitt K."/>
            <person name="Puig M."/>
            <person name="Quesneville H."/>
            <person name="Ram K.R."/>
            <person name="Rand D."/>
            <person name="Rasmussen M.D."/>
            <person name="Reed L.K."/>
            <person name="Reenan R."/>
            <person name="Reily A."/>
            <person name="Remington K.A."/>
            <person name="Rieger T.T."/>
            <person name="Ritchie M.G."/>
            <person name="Robin C."/>
            <person name="Rogers Y.H."/>
            <person name="Rohde C."/>
            <person name="Rozas J."/>
            <person name="Rubenfield M.J."/>
            <person name="Ruiz A."/>
            <person name="Russo S."/>
            <person name="Salzberg S.L."/>
            <person name="Sanchez-Gracia A."/>
            <person name="Saranga D.J."/>
            <person name="Sato H."/>
            <person name="Schaeffer S.W."/>
            <person name="Schatz M.C."/>
            <person name="Schlenke T."/>
            <person name="Schwartz R."/>
            <person name="Segarra C."/>
            <person name="Singh R.S."/>
            <person name="Sirot L."/>
            <person name="Sirota M."/>
            <person name="Sisneros N.B."/>
            <person name="Smith C.D."/>
            <person name="Smith T.F."/>
            <person name="Spieth J."/>
            <person name="Stage D.E."/>
            <person name="Stark A."/>
            <person name="Stephan W."/>
            <person name="Strausberg R.L."/>
            <person name="Strempel S."/>
            <person name="Sturgill D."/>
            <person name="Sutton G."/>
            <person name="Sutton G.G."/>
            <person name="Tao W."/>
            <person name="Teichmann S."/>
            <person name="Tobari Y.N."/>
            <person name="Tomimura Y."/>
            <person name="Tsolas J.M."/>
            <person name="Valente V.L."/>
            <person name="Venter E."/>
            <person name="Venter J.C."/>
            <person name="Vicario S."/>
            <person name="Vieira F.G."/>
            <person name="Vilella A.J."/>
            <person name="Villasante A."/>
            <person name="Walenz B."/>
            <person name="Wang J."/>
            <person name="Wasserman M."/>
            <person name="Watts T."/>
            <person name="Wilson D."/>
            <person name="Wilson R.K."/>
            <person name="Wing R.A."/>
            <person name="Wolfner M.F."/>
            <person name="Wong A."/>
            <person name="Wong G.K."/>
            <person name="Wu C.I."/>
            <person name="Wu G."/>
            <person name="Yamamoto D."/>
            <person name="Yang H.P."/>
            <person name="Yang S.P."/>
            <person name="Yorke J.A."/>
            <person name="Yoshida K."/>
            <person name="Zdobnov E."/>
            <person name="Zhang P."/>
            <person name="Zhang Y."/>
            <person name="Zimin A.V."/>
            <person name="Baldwin J."/>
            <person name="Abdouelleil A."/>
            <person name="Abdulkadir J."/>
            <person name="Abebe A."/>
            <person name="Abera B."/>
            <person name="Abreu J."/>
            <person name="Acer S.C."/>
            <person name="Aftuck L."/>
            <person name="Alexander A."/>
            <person name="An P."/>
            <person name="Anderson E."/>
            <person name="Anderson S."/>
            <person name="Arachi H."/>
            <person name="Azer M."/>
            <person name="Bachantsang P."/>
            <person name="Barry A."/>
            <person name="Bayul T."/>
            <person name="Berlin A."/>
            <person name="Bessette D."/>
            <person name="Bloom T."/>
            <person name="Blye J."/>
            <person name="Boguslavskiy L."/>
            <person name="Bonnet C."/>
            <person name="Boukhgalter B."/>
            <person name="Bourzgui I."/>
            <person name="Brown A."/>
            <person name="Cahill P."/>
            <person name="Channer S."/>
            <person name="Cheshatsang Y."/>
            <person name="Chuda L."/>
            <person name="Citroen M."/>
            <person name="Collymore A."/>
            <person name="Cooke P."/>
            <person name="Costello M."/>
            <person name="D'Aco K."/>
            <person name="Daza R."/>
            <person name="De Haan G."/>
            <person name="DeGray S."/>
            <person name="DeMaso C."/>
            <person name="Dhargay N."/>
            <person name="Dooley K."/>
            <person name="Dooley E."/>
            <person name="Doricent M."/>
            <person name="Dorje P."/>
            <person name="Dorjee K."/>
            <person name="Dupes A."/>
            <person name="Elong R."/>
            <person name="Falk J."/>
            <person name="Farina A."/>
            <person name="Faro S."/>
            <person name="Ferguson D."/>
            <person name="Fisher S."/>
            <person name="Foley C.D."/>
            <person name="Franke A."/>
            <person name="Friedrich D."/>
            <person name="Gadbois L."/>
            <person name="Gearin G."/>
            <person name="Gearin C.R."/>
            <person name="Giannoukos G."/>
            <person name="Goode T."/>
            <person name="Graham J."/>
            <person name="Grandbois E."/>
            <person name="Grewal S."/>
            <person name="Gyaltsen K."/>
            <person name="Hafez N."/>
            <person name="Hagos B."/>
            <person name="Hall J."/>
            <person name="Henson C."/>
            <person name="Hollinger A."/>
            <person name="Honan T."/>
            <person name="Huard M.D."/>
            <person name="Hughes L."/>
            <person name="Hurhula B."/>
            <person name="Husby M.E."/>
            <person name="Kamat A."/>
            <person name="Kanga B."/>
            <person name="Kashin S."/>
            <person name="Khazanovich D."/>
            <person name="Kisner P."/>
            <person name="Lance K."/>
            <person name="Lara M."/>
            <person name="Lee W."/>
            <person name="Lennon N."/>
            <person name="Letendre F."/>
            <person name="LeVine R."/>
            <person name="Lipovsky A."/>
            <person name="Liu X."/>
            <person name="Liu J."/>
            <person name="Liu S."/>
            <person name="Lokyitsang T."/>
            <person name="Lokyitsang Y."/>
            <person name="Lubonja R."/>
            <person name="Lui A."/>
            <person name="MacDonald P."/>
            <person name="Magnisalis V."/>
            <person name="Maru K."/>
            <person name="Matthews C."/>
            <person name="McCusker W."/>
            <person name="McDonough S."/>
            <person name="Mehta T."/>
            <person name="Meldrim J."/>
            <person name="Meneus L."/>
            <person name="Mihai O."/>
            <person name="Mihalev A."/>
            <person name="Mihova T."/>
            <person name="Mittelman R."/>
            <person name="Mlenga V."/>
            <person name="Montmayeur A."/>
            <person name="Mulrain L."/>
            <person name="Navidi A."/>
            <person name="Naylor J."/>
            <person name="Negash T."/>
            <person name="Nguyen T."/>
            <person name="Nguyen N."/>
            <person name="Nicol R."/>
            <person name="Norbu C."/>
            <person name="Norbu N."/>
            <person name="Novod N."/>
            <person name="O'Neill B."/>
            <person name="Osman S."/>
            <person name="Markiewicz E."/>
            <person name="Oyono O.L."/>
            <person name="Patti C."/>
            <person name="Phunkhang P."/>
            <person name="Pierre F."/>
            <person name="Priest M."/>
            <person name="Raghuraman S."/>
            <person name="Rege F."/>
            <person name="Reyes R."/>
            <person name="Rise C."/>
            <person name="Rogov P."/>
            <person name="Ross K."/>
            <person name="Ryan E."/>
            <person name="Settipalli S."/>
            <person name="Shea T."/>
            <person name="Sherpa N."/>
            <person name="Shi L."/>
            <person name="Shih D."/>
            <person name="Sparrow T."/>
            <person name="Spaulding J."/>
            <person name="Stalker J."/>
            <person name="Stange-Thomann N."/>
            <person name="Stavropoulos S."/>
            <person name="Stone C."/>
            <person name="Strader C."/>
            <person name="Tesfaye S."/>
            <person name="Thomson T."/>
            <person name="Thoulutsang Y."/>
            <person name="Thoulutsang D."/>
            <person name="Topham K."/>
            <person name="Topping I."/>
            <person name="Tsamla T."/>
            <person name="Vassiliev H."/>
            <person name="Vo A."/>
            <person name="Wangchuk T."/>
            <person name="Wangdi T."/>
            <person name="Weiand M."/>
            <person name="Wilkinson J."/>
            <person name="Wilson A."/>
            <person name="Yadav S."/>
            <person name="Young G."/>
            <person name="Yu Q."/>
            <person name="Zembek L."/>
            <person name="Zhong D."/>
            <person name="Zimmer A."/>
            <person name="Zwirko Z."/>
            <person name="Jaffe D.B."/>
            <person name="Alvarez P."/>
            <person name="Brockman W."/>
            <person name="Butler J."/>
            <person name="Chin C."/>
            <person name="Gnerre S."/>
            <person name="Grabherr M."/>
            <person name="Kleber M."/>
            <person name="Mauceli E."/>
            <person name="MacCallum I."/>
        </authorList>
    </citation>
    <scope>NUCLEOTIDE SEQUENCE [LARGE SCALE GENOMIC DNA]</scope>
    <source>
        <strain evidence="12">Tucson 15287-2541.00</strain>
    </source>
</reference>
<dbReference type="GO" id="GO:0005730">
    <property type="term" value="C:nucleolus"/>
    <property type="evidence" value="ECO:0007669"/>
    <property type="project" value="UniProtKB-SubCell"/>
</dbReference>
<dbReference type="OrthoDB" id="2190947at2759"/>
<dbReference type="PhylomeDB" id="B4J367"/>
<organism evidence="12">
    <name type="scientific">Drosophila grimshawi</name>
    <name type="common">Hawaiian fruit fly</name>
    <name type="synonym">Idiomyia grimshawi</name>
    <dbReference type="NCBI Taxonomy" id="7222"/>
    <lineage>
        <taxon>Eukaryota</taxon>
        <taxon>Metazoa</taxon>
        <taxon>Ecdysozoa</taxon>
        <taxon>Arthropoda</taxon>
        <taxon>Hexapoda</taxon>
        <taxon>Insecta</taxon>
        <taxon>Pterygota</taxon>
        <taxon>Neoptera</taxon>
        <taxon>Endopterygota</taxon>
        <taxon>Diptera</taxon>
        <taxon>Brachycera</taxon>
        <taxon>Muscomorpha</taxon>
        <taxon>Ephydroidea</taxon>
        <taxon>Drosophilidae</taxon>
        <taxon>Drosophila</taxon>
        <taxon>Hawaiian Drosophila</taxon>
    </lineage>
</organism>
<sequence>MAASQPVRMNWHPNMKHNEVERWICIYPAYINSKKTRQEGRRLPQENCVDNPTYVEIRDVLSVSNMHFVVENKQYCREKSRELQFRGRVRVQLRNADGTLCSSEFPTRESIMQHVASKIPQLKTRQNKPNELQPQPQTSGAAASGGAGGGGGGKKGKGKRR</sequence>
<feature type="compositionally biased region" description="Polar residues" evidence="10">
    <location>
        <begin position="123"/>
        <end position="138"/>
    </location>
</feature>
<dbReference type="GO" id="GO:0006617">
    <property type="term" value="P:SRP-dependent cotranslational protein targeting to membrane, signal sequence recognition"/>
    <property type="evidence" value="ECO:0007669"/>
    <property type="project" value="TreeGrafter"/>
</dbReference>